<dbReference type="EMBL" id="BMFC01000008">
    <property type="protein sequence ID" value="GGC11588.1"/>
    <property type="molecule type" value="Genomic_DNA"/>
</dbReference>
<reference evidence="3" key="1">
    <citation type="journal article" date="2019" name="Int. J. Syst. Evol. Microbiol.">
        <title>The Global Catalogue of Microorganisms (GCM) 10K type strain sequencing project: providing services to taxonomists for standard genome sequencing and annotation.</title>
        <authorList>
            <consortium name="The Broad Institute Genomics Platform"/>
            <consortium name="The Broad Institute Genome Sequencing Center for Infectious Disease"/>
            <person name="Wu L."/>
            <person name="Ma J."/>
        </authorList>
    </citation>
    <scope>NUCLEOTIDE SEQUENCE [LARGE SCALE GENOMIC DNA]</scope>
    <source>
        <strain evidence="3">CGMCC 1.12478</strain>
    </source>
</reference>
<comment type="caution">
    <text evidence="2">The sequence shown here is derived from an EMBL/GenBank/DDBJ whole genome shotgun (WGS) entry which is preliminary data.</text>
</comment>
<dbReference type="Proteomes" id="UP000645462">
    <property type="component" value="Unassembled WGS sequence"/>
</dbReference>
<protein>
    <submittedName>
        <fullName evidence="2">Uncharacterized protein</fullName>
    </submittedName>
</protein>
<proteinExistence type="predicted"/>
<evidence type="ECO:0000313" key="3">
    <source>
        <dbReference type="Proteomes" id="UP000645462"/>
    </source>
</evidence>
<feature type="compositionally biased region" description="Basic and acidic residues" evidence="1">
    <location>
        <begin position="64"/>
        <end position="73"/>
    </location>
</feature>
<name>A0ABQ1KWI2_9RHOB</name>
<gene>
    <name evidence="2" type="ORF">GCM10011363_30230</name>
</gene>
<accession>A0ABQ1KWI2</accession>
<sequence>MEWDKIANNWARMTLRLRNDGQKGEPSLGARPMQAVPNGSGASTRPHSAPGIRLPPTTSVKTTDNGHDLTPHR</sequence>
<evidence type="ECO:0000313" key="2">
    <source>
        <dbReference type="EMBL" id="GGC11588.1"/>
    </source>
</evidence>
<keyword evidence="3" id="KW-1185">Reference proteome</keyword>
<feature type="region of interest" description="Disordered" evidence="1">
    <location>
        <begin position="18"/>
        <end position="73"/>
    </location>
</feature>
<evidence type="ECO:0000256" key="1">
    <source>
        <dbReference type="SAM" id="MobiDB-lite"/>
    </source>
</evidence>
<organism evidence="2 3">
    <name type="scientific">Marivita lacus</name>
    <dbReference type="NCBI Taxonomy" id="1323742"/>
    <lineage>
        <taxon>Bacteria</taxon>
        <taxon>Pseudomonadati</taxon>
        <taxon>Pseudomonadota</taxon>
        <taxon>Alphaproteobacteria</taxon>
        <taxon>Rhodobacterales</taxon>
        <taxon>Roseobacteraceae</taxon>
        <taxon>Marivita</taxon>
    </lineage>
</organism>